<evidence type="ECO:0000313" key="1">
    <source>
        <dbReference type="EMBL" id="KAJ8618272.1"/>
    </source>
</evidence>
<dbReference type="Proteomes" id="UP001234297">
    <property type="component" value="Chromosome 4"/>
</dbReference>
<comment type="caution">
    <text evidence="1">The sequence shown here is derived from an EMBL/GenBank/DDBJ whole genome shotgun (WGS) entry which is preliminary data.</text>
</comment>
<organism evidence="1 2">
    <name type="scientific">Persea americana</name>
    <name type="common">Avocado</name>
    <dbReference type="NCBI Taxonomy" id="3435"/>
    <lineage>
        <taxon>Eukaryota</taxon>
        <taxon>Viridiplantae</taxon>
        <taxon>Streptophyta</taxon>
        <taxon>Embryophyta</taxon>
        <taxon>Tracheophyta</taxon>
        <taxon>Spermatophyta</taxon>
        <taxon>Magnoliopsida</taxon>
        <taxon>Magnoliidae</taxon>
        <taxon>Laurales</taxon>
        <taxon>Lauraceae</taxon>
        <taxon>Persea</taxon>
    </lineage>
</organism>
<gene>
    <name evidence="1" type="ORF">MRB53_014458</name>
</gene>
<dbReference type="EMBL" id="CM056812">
    <property type="protein sequence ID" value="KAJ8618272.1"/>
    <property type="molecule type" value="Genomic_DNA"/>
</dbReference>
<reference evidence="1 2" key="1">
    <citation type="journal article" date="2022" name="Hortic Res">
        <title>A haplotype resolved chromosomal level avocado genome allows analysis of novel avocado genes.</title>
        <authorList>
            <person name="Nath O."/>
            <person name="Fletcher S.J."/>
            <person name="Hayward A."/>
            <person name="Shaw L.M."/>
            <person name="Masouleh A.K."/>
            <person name="Furtado A."/>
            <person name="Henry R.J."/>
            <person name="Mitter N."/>
        </authorList>
    </citation>
    <scope>NUCLEOTIDE SEQUENCE [LARGE SCALE GENOMIC DNA]</scope>
    <source>
        <strain evidence="2">cv. Hass</strain>
    </source>
</reference>
<evidence type="ECO:0000313" key="2">
    <source>
        <dbReference type="Proteomes" id="UP001234297"/>
    </source>
</evidence>
<accession>A0ACC2KBC7</accession>
<keyword evidence="2" id="KW-1185">Reference proteome</keyword>
<name>A0ACC2KBC7_PERAE</name>
<sequence length="147" mass="16844">MISSQRLLKMARRWRKFTENARRRISTTRTRKSSEAESGIKSVAAEGHFVAYTMDGKRFVVPLAYLNSPIFIELFRMSEDQFGLPCDGPITMPCDGLFMEYVVSFIRRRLSEDIEKALLTSIAMGQCSTSSMLQLENNHQQILIHGF</sequence>
<proteinExistence type="predicted"/>
<protein>
    <submittedName>
        <fullName evidence="1">Uncharacterized protein</fullName>
    </submittedName>
</protein>